<reference evidence="1 2" key="1">
    <citation type="submission" date="2019-12" db="EMBL/GenBank/DDBJ databases">
        <title>Strain KN286 was isolated from seawater, which was collected from Caroline Seamount in the tropical western Pacific.</title>
        <authorList>
            <person name="Wang Q."/>
        </authorList>
    </citation>
    <scope>NUCLEOTIDE SEQUENCE [LARGE SCALE GENOMIC DNA]</scope>
    <source>
        <strain evidence="1 2">KN286</strain>
    </source>
</reference>
<evidence type="ECO:0008006" key="3">
    <source>
        <dbReference type="Google" id="ProtNLM"/>
    </source>
</evidence>
<dbReference type="EMBL" id="WUWG01000003">
    <property type="protein sequence ID" value="MXU65658.1"/>
    <property type="molecule type" value="Genomic_DNA"/>
</dbReference>
<sequence>MPTKAELEAELKHLKAELEATRAVQTAVEDTVASPAPAASASAAPSGDPFLNAVEEVIADIPLQEMLDEVEGAIADNPKLSFLGALAVGVIIGHALGR</sequence>
<dbReference type="Proteomes" id="UP000436016">
    <property type="component" value="Unassembled WGS sequence"/>
</dbReference>
<keyword evidence="2" id="KW-1185">Reference proteome</keyword>
<dbReference type="AlphaFoldDB" id="A0A6B0TVS0"/>
<proteinExistence type="predicted"/>
<evidence type="ECO:0000313" key="1">
    <source>
        <dbReference type="EMBL" id="MXU65658.1"/>
    </source>
</evidence>
<evidence type="ECO:0000313" key="2">
    <source>
        <dbReference type="Proteomes" id="UP000436016"/>
    </source>
</evidence>
<organism evidence="1 2">
    <name type="scientific">Oceanomicrobium pacificus</name>
    <dbReference type="NCBI Taxonomy" id="2692916"/>
    <lineage>
        <taxon>Bacteria</taxon>
        <taxon>Pseudomonadati</taxon>
        <taxon>Pseudomonadota</taxon>
        <taxon>Alphaproteobacteria</taxon>
        <taxon>Rhodobacterales</taxon>
        <taxon>Paracoccaceae</taxon>
        <taxon>Oceanomicrobium</taxon>
    </lineage>
</organism>
<name>A0A6B0TVS0_9RHOB</name>
<dbReference type="RefSeq" id="WP_160854328.1">
    <property type="nucleotide sequence ID" value="NZ_WUWG01000003.1"/>
</dbReference>
<comment type="caution">
    <text evidence="1">The sequence shown here is derived from an EMBL/GenBank/DDBJ whole genome shotgun (WGS) entry which is preliminary data.</text>
</comment>
<gene>
    <name evidence="1" type="ORF">GSH16_09365</name>
</gene>
<accession>A0A6B0TVS0</accession>
<protein>
    <recommendedName>
        <fullName evidence="3">DUF883 domain-containing protein</fullName>
    </recommendedName>
</protein>